<evidence type="ECO:0000256" key="8">
    <source>
        <dbReference type="PROSITE-ProRule" id="PRU01032"/>
    </source>
</evidence>
<dbReference type="SUPFAM" id="SSF52743">
    <property type="entry name" value="Subtilisin-like"/>
    <property type="match status" value="1"/>
</dbReference>
<feature type="binding site" evidence="8">
    <location>
        <position position="705"/>
    </location>
    <ligand>
        <name>Ca(2+)</name>
        <dbReference type="ChEBI" id="CHEBI:29108"/>
    </ligand>
</feature>
<feature type="active site" description="Charge relay system" evidence="8">
    <location>
        <position position="341"/>
    </location>
</feature>
<proteinExistence type="predicted"/>
<accession>A0AAN6Q410</accession>
<dbReference type="Proteomes" id="UP001305647">
    <property type="component" value="Unassembled WGS sequence"/>
</dbReference>
<organism evidence="12 13">
    <name type="scientific">Parathielavia hyrcaniae</name>
    <dbReference type="NCBI Taxonomy" id="113614"/>
    <lineage>
        <taxon>Eukaryota</taxon>
        <taxon>Fungi</taxon>
        <taxon>Dikarya</taxon>
        <taxon>Ascomycota</taxon>
        <taxon>Pezizomycotina</taxon>
        <taxon>Sordariomycetes</taxon>
        <taxon>Sordariomycetidae</taxon>
        <taxon>Sordariales</taxon>
        <taxon>Chaetomiaceae</taxon>
        <taxon>Parathielavia</taxon>
    </lineage>
</organism>
<dbReference type="InterPro" id="IPR015366">
    <property type="entry name" value="S53_propep"/>
</dbReference>
<protein>
    <recommendedName>
        <fullName evidence="11">Peptidase S53 domain-containing protein</fullName>
    </recommendedName>
</protein>
<feature type="domain" description="Peptidase S53" evidence="11">
    <location>
        <begin position="260"/>
        <end position="727"/>
    </location>
</feature>
<keyword evidence="10" id="KW-0732">Signal</keyword>
<dbReference type="EMBL" id="MU863636">
    <property type="protein sequence ID" value="KAK4101330.1"/>
    <property type="molecule type" value="Genomic_DNA"/>
</dbReference>
<feature type="region of interest" description="Disordered" evidence="9">
    <location>
        <begin position="210"/>
        <end position="247"/>
    </location>
</feature>
<evidence type="ECO:0000256" key="9">
    <source>
        <dbReference type="SAM" id="MobiDB-lite"/>
    </source>
</evidence>
<dbReference type="GO" id="GO:0004252">
    <property type="term" value="F:serine-type endopeptidase activity"/>
    <property type="evidence" value="ECO:0007669"/>
    <property type="project" value="UniProtKB-UniRule"/>
</dbReference>
<evidence type="ECO:0000256" key="10">
    <source>
        <dbReference type="SAM" id="SignalP"/>
    </source>
</evidence>
<dbReference type="GO" id="GO:0008240">
    <property type="term" value="F:tripeptidyl-peptidase activity"/>
    <property type="evidence" value="ECO:0007669"/>
    <property type="project" value="TreeGrafter"/>
</dbReference>
<comment type="cofactor">
    <cofactor evidence="8">
        <name>Ca(2+)</name>
        <dbReference type="ChEBI" id="CHEBI:29108"/>
    </cofactor>
    <text evidence="8">Binds 1 Ca(2+) ion per subunit.</text>
</comment>
<dbReference type="PANTHER" id="PTHR14218:SF19">
    <property type="entry name" value="SERINE PROTEASE AORO, PUTATIVE (AFU_ORTHOLOGUE AFUA_6G10250)-RELATED"/>
    <property type="match status" value="1"/>
</dbReference>
<reference evidence="12" key="1">
    <citation type="journal article" date="2023" name="Mol. Phylogenet. Evol.">
        <title>Genome-scale phylogeny and comparative genomics of the fungal order Sordariales.</title>
        <authorList>
            <person name="Hensen N."/>
            <person name="Bonometti L."/>
            <person name="Westerberg I."/>
            <person name="Brannstrom I.O."/>
            <person name="Guillou S."/>
            <person name="Cros-Aarteil S."/>
            <person name="Calhoun S."/>
            <person name="Haridas S."/>
            <person name="Kuo A."/>
            <person name="Mondo S."/>
            <person name="Pangilinan J."/>
            <person name="Riley R."/>
            <person name="LaButti K."/>
            <person name="Andreopoulos B."/>
            <person name="Lipzen A."/>
            <person name="Chen C."/>
            <person name="Yan M."/>
            <person name="Daum C."/>
            <person name="Ng V."/>
            <person name="Clum A."/>
            <person name="Steindorff A."/>
            <person name="Ohm R.A."/>
            <person name="Martin F."/>
            <person name="Silar P."/>
            <person name="Natvig D.O."/>
            <person name="Lalanne C."/>
            <person name="Gautier V."/>
            <person name="Ament-Velasquez S.L."/>
            <person name="Kruys A."/>
            <person name="Hutchinson M.I."/>
            <person name="Powell A.J."/>
            <person name="Barry K."/>
            <person name="Miller A.N."/>
            <person name="Grigoriev I.V."/>
            <person name="Debuchy R."/>
            <person name="Gladieux P."/>
            <person name="Hiltunen Thoren M."/>
            <person name="Johannesson H."/>
        </authorList>
    </citation>
    <scope>NUCLEOTIDE SEQUENCE</scope>
    <source>
        <strain evidence="12">CBS 757.83</strain>
    </source>
</reference>
<dbReference type="SMART" id="SM00944">
    <property type="entry name" value="Pro-kuma_activ"/>
    <property type="match status" value="1"/>
</dbReference>
<gene>
    <name evidence="12" type="ORF">N658DRAFT_471798</name>
</gene>
<dbReference type="AlphaFoldDB" id="A0AAN6Q410"/>
<dbReference type="GO" id="GO:0046872">
    <property type="term" value="F:metal ion binding"/>
    <property type="evidence" value="ECO:0007669"/>
    <property type="project" value="UniProtKB-UniRule"/>
</dbReference>
<keyword evidence="6 8" id="KW-0106">Calcium</keyword>
<keyword evidence="3 8" id="KW-0479">Metal-binding</keyword>
<feature type="region of interest" description="Disordered" evidence="9">
    <location>
        <begin position="523"/>
        <end position="544"/>
    </location>
</feature>
<feature type="binding site" evidence="8">
    <location>
        <position position="686"/>
    </location>
    <ligand>
        <name>Ca(2+)</name>
        <dbReference type="ChEBI" id="CHEBI:29108"/>
    </ligand>
</feature>
<keyword evidence="5 8" id="KW-0720">Serine protease</keyword>
<keyword evidence="13" id="KW-1185">Reference proteome</keyword>
<feature type="binding site" evidence="8">
    <location>
        <position position="687"/>
    </location>
    <ligand>
        <name>Ca(2+)</name>
        <dbReference type="ChEBI" id="CHEBI:29108"/>
    </ligand>
</feature>
<dbReference type="InterPro" id="IPR030400">
    <property type="entry name" value="Sedolisin_dom"/>
</dbReference>
<comment type="subcellular location">
    <subcellularLocation>
        <location evidence="1">Secreted</location>
        <location evidence="1">Extracellular space</location>
    </subcellularLocation>
</comment>
<dbReference type="InterPro" id="IPR036852">
    <property type="entry name" value="Peptidase_S8/S53_dom_sf"/>
</dbReference>
<keyword evidence="4 8" id="KW-0378">Hydrolase</keyword>
<evidence type="ECO:0000256" key="4">
    <source>
        <dbReference type="ARBA" id="ARBA00022801"/>
    </source>
</evidence>
<feature type="chain" id="PRO_5042992493" description="Peptidase S53 domain-containing protein" evidence="10">
    <location>
        <begin position="20"/>
        <end position="728"/>
    </location>
</feature>
<feature type="signal peptide" evidence="10">
    <location>
        <begin position="1"/>
        <end position="19"/>
    </location>
</feature>
<dbReference type="GO" id="GO:0005576">
    <property type="term" value="C:extracellular region"/>
    <property type="evidence" value="ECO:0007669"/>
    <property type="project" value="UniProtKB-SubCell"/>
</dbReference>
<feature type="active site" description="Charge relay system" evidence="8">
    <location>
        <position position="645"/>
    </location>
</feature>
<evidence type="ECO:0000259" key="11">
    <source>
        <dbReference type="PROSITE" id="PS51695"/>
    </source>
</evidence>
<reference evidence="12" key="2">
    <citation type="submission" date="2023-05" db="EMBL/GenBank/DDBJ databases">
        <authorList>
            <consortium name="Lawrence Berkeley National Laboratory"/>
            <person name="Steindorff A."/>
            <person name="Hensen N."/>
            <person name="Bonometti L."/>
            <person name="Westerberg I."/>
            <person name="Brannstrom I.O."/>
            <person name="Guillou S."/>
            <person name="Cros-Aarteil S."/>
            <person name="Calhoun S."/>
            <person name="Haridas S."/>
            <person name="Kuo A."/>
            <person name="Mondo S."/>
            <person name="Pangilinan J."/>
            <person name="Riley R."/>
            <person name="Labutti K."/>
            <person name="Andreopoulos B."/>
            <person name="Lipzen A."/>
            <person name="Chen C."/>
            <person name="Yanf M."/>
            <person name="Daum C."/>
            <person name="Ng V."/>
            <person name="Clum A."/>
            <person name="Ohm R."/>
            <person name="Martin F."/>
            <person name="Silar P."/>
            <person name="Natvig D."/>
            <person name="Lalanne C."/>
            <person name="Gautier V."/>
            <person name="Ament-Velasquez S.L."/>
            <person name="Kruys A."/>
            <person name="Hutchinson M.I."/>
            <person name="Powell A.J."/>
            <person name="Barry K."/>
            <person name="Miller A.N."/>
            <person name="Grigoriev I.V."/>
            <person name="Debuchy R."/>
            <person name="Gladieux P."/>
            <person name="Thoren M.H."/>
            <person name="Johannesson H."/>
        </authorList>
    </citation>
    <scope>NUCLEOTIDE SEQUENCE</scope>
    <source>
        <strain evidence="12">CBS 757.83</strain>
    </source>
</reference>
<dbReference type="SUPFAM" id="SSF54897">
    <property type="entry name" value="Protease propeptides/inhibitors"/>
    <property type="match status" value="1"/>
</dbReference>
<evidence type="ECO:0000256" key="5">
    <source>
        <dbReference type="ARBA" id="ARBA00022825"/>
    </source>
</evidence>
<evidence type="ECO:0000256" key="3">
    <source>
        <dbReference type="ARBA" id="ARBA00022723"/>
    </source>
</evidence>
<comment type="caution">
    <text evidence="12">The sequence shown here is derived from an EMBL/GenBank/DDBJ whole genome shotgun (WGS) entry which is preliminary data.</text>
</comment>
<keyword evidence="7" id="KW-0865">Zymogen</keyword>
<evidence type="ECO:0000313" key="13">
    <source>
        <dbReference type="Proteomes" id="UP001305647"/>
    </source>
</evidence>
<name>A0AAN6Q410_9PEZI</name>
<evidence type="ECO:0000256" key="6">
    <source>
        <dbReference type="ARBA" id="ARBA00022837"/>
    </source>
</evidence>
<dbReference type="PROSITE" id="PS51695">
    <property type="entry name" value="SEDOLISIN"/>
    <property type="match status" value="1"/>
</dbReference>
<dbReference type="PANTHER" id="PTHR14218">
    <property type="entry name" value="PROTEASE S8 TRIPEPTIDYL PEPTIDASE I CLN2"/>
    <property type="match status" value="1"/>
</dbReference>
<evidence type="ECO:0000313" key="12">
    <source>
        <dbReference type="EMBL" id="KAK4101330.1"/>
    </source>
</evidence>
<feature type="binding site" evidence="8">
    <location>
        <position position="707"/>
    </location>
    <ligand>
        <name>Ca(2+)</name>
        <dbReference type="ChEBI" id="CHEBI:29108"/>
    </ligand>
</feature>
<dbReference type="Pfam" id="PF09286">
    <property type="entry name" value="Pro-kuma_activ"/>
    <property type="match status" value="1"/>
</dbReference>
<dbReference type="CDD" id="cd04056">
    <property type="entry name" value="Peptidases_S53"/>
    <property type="match status" value="1"/>
</dbReference>
<dbReference type="GO" id="GO:0006508">
    <property type="term" value="P:proteolysis"/>
    <property type="evidence" value="ECO:0007669"/>
    <property type="project" value="UniProtKB-KW"/>
</dbReference>
<sequence length="728" mass="79623">MHIRHALFGILTLLGLVLAASGARIDARGRVSGGIPSSHVVHERHEHHHVQGWVKGELVDAGLTIPVRIGLQQSNVDAGHELLMDISNPRSPNYGKQLSRSEVVDLFAPRSHSVDQVKRWLVAAGIDDGSLSMSPNKQWIQFDAPAHELEALLHTRYHVFEHVETRVQNIACSQYHVPRNLSHHIDYITPGIKLMSGGRGERIVKKADGRRSIGGQSRKRGKMGNLQQLKGKRKGKRKCHPVDPDDGNSMFRVKGQCSDEITPHCIRAQYQLPNGTKAAKGNELGIFQSLNQHYSQEDLDTYWRYIAPWVPRGTHPELRSINGAYGPTNDTSKAGEEADLDFEVAIPLIWPQKTVLFQTDDEWYQQDQLRADSRYPGFFNTFYDALDESYCHLTAFNQTGNCRTPQCRDPEYPNPNAPPSAGGYQGGLMCGAHRPTSVISISYSGTEHSWPGSYMRRQCLEIMKLALQGVTVVESSGDYGVGGGRWDDRAGCLGEDRDVYAPRVMGNCPYVLSVGATTLQEPETVPRYPNSTGTGTGTGTGNQPGTTTEWVEVAADGFASGGGFSNVFGRPPWQDAHVGAYLERANLSETGYFNAEGVPFAGLRPGPGPGKLFNAVGRGYPDVAAVGENFRVVLRGYPNRMHGTSVSTPVWASILTLINEERLATGKGTVGFVHQVLYAHPEVFTDITTGSNPGCGGDGFSVKEGWDPVTGLGSPIYPKLLDLFMSLP</sequence>
<feature type="compositionally biased region" description="Basic residues" evidence="9">
    <location>
        <begin position="230"/>
        <end position="239"/>
    </location>
</feature>
<feature type="active site" description="Charge relay system" evidence="8">
    <location>
        <position position="337"/>
    </location>
</feature>
<dbReference type="CDD" id="cd11377">
    <property type="entry name" value="Pro-peptidase_S53"/>
    <property type="match status" value="1"/>
</dbReference>
<evidence type="ECO:0000256" key="1">
    <source>
        <dbReference type="ARBA" id="ARBA00004239"/>
    </source>
</evidence>
<dbReference type="InterPro" id="IPR050819">
    <property type="entry name" value="Tripeptidyl-peptidase_I"/>
</dbReference>
<dbReference type="Gene3D" id="3.40.50.200">
    <property type="entry name" value="Peptidase S8/S53 domain"/>
    <property type="match status" value="1"/>
</dbReference>
<keyword evidence="2 8" id="KW-0645">Protease</keyword>
<evidence type="ECO:0000256" key="7">
    <source>
        <dbReference type="ARBA" id="ARBA00023145"/>
    </source>
</evidence>
<evidence type="ECO:0000256" key="2">
    <source>
        <dbReference type="ARBA" id="ARBA00022670"/>
    </source>
</evidence>